<dbReference type="InterPro" id="IPR000626">
    <property type="entry name" value="Ubiquitin-like_dom"/>
</dbReference>
<dbReference type="EMBL" id="CP063136">
    <property type="protein sequence ID" value="QOU21393.1"/>
    <property type="molecule type" value="Genomic_DNA"/>
</dbReference>
<dbReference type="InterPro" id="IPR036859">
    <property type="entry name" value="CAP-Gly_dom_sf"/>
</dbReference>
<dbReference type="SMART" id="SM01052">
    <property type="entry name" value="CAP_GLY"/>
    <property type="match status" value="1"/>
</dbReference>
<name>A0A871R4D1_DEKBR</name>
<keyword evidence="1" id="KW-0143">Chaperone</keyword>
<evidence type="ECO:0000259" key="3">
    <source>
        <dbReference type="PROSITE" id="PS50053"/>
    </source>
</evidence>
<dbReference type="GeneID" id="64573040"/>
<dbReference type="Gene3D" id="3.10.20.90">
    <property type="entry name" value="Phosphatidylinositol 3-kinase Catalytic Subunit, Chain A, domain 1"/>
    <property type="match status" value="1"/>
</dbReference>
<gene>
    <name evidence="5" type="ORF">BRETT_001115</name>
</gene>
<evidence type="ECO:0000313" key="5">
    <source>
        <dbReference type="EMBL" id="QOU21393.1"/>
    </source>
</evidence>
<evidence type="ECO:0000256" key="2">
    <source>
        <dbReference type="ARBA" id="ARBA00025779"/>
    </source>
</evidence>
<dbReference type="PANTHER" id="PTHR18916">
    <property type="entry name" value="DYNACTIN 1-RELATED MICROTUBULE-BINDING"/>
    <property type="match status" value="1"/>
</dbReference>
<dbReference type="RefSeq" id="XP_041137886.1">
    <property type="nucleotide sequence ID" value="XM_041279672.1"/>
</dbReference>
<proteinExistence type="inferred from homology"/>
<reference evidence="5" key="2">
    <citation type="journal article" name="BMC Genomics">
        <title>New genome assemblies reveal patterns of domestication and adaptation across Brettanomyces (Dekkera) species.</title>
        <authorList>
            <person name="Roach M.J."/>
            <person name="Borneman A.R."/>
        </authorList>
    </citation>
    <scope>NUCLEOTIDE SEQUENCE</scope>
    <source>
        <strain evidence="5">UCD 2041</strain>
    </source>
</reference>
<comment type="similarity">
    <text evidence="2">Belongs to the TBCB family.</text>
</comment>
<sequence length="248" mass="28702">MDDISVHLTSDLTSSERRLSPDWTLEYFKNRVEQITGIPPASQKIWIYQTADSSERTPINDSLNTQNTHLEDLKIHPGTRIHIESKDNDPELAELQRDLLNTSDKNELYKLDEKQYDQMPNTVKRWKQENKLGRYDPVLRAKKEHIIQEDKLRASEIHVGDRCKLTNSSIQRLGTVRYVGKVPEIDPERIWIGVELDDPFGKNDGCIKGGRYFTCKENHGSFVRPLVVKTGDFPPEELPFDEKSDDEL</sequence>
<evidence type="ECO:0000256" key="1">
    <source>
        <dbReference type="ARBA" id="ARBA00023186"/>
    </source>
</evidence>
<dbReference type="InterPro" id="IPR000938">
    <property type="entry name" value="CAP-Gly_domain"/>
</dbReference>
<dbReference type="PROSITE" id="PS50053">
    <property type="entry name" value="UBIQUITIN_2"/>
    <property type="match status" value="1"/>
</dbReference>
<feature type="domain" description="CAP-Gly" evidence="4">
    <location>
        <begin position="190"/>
        <end position="224"/>
    </location>
</feature>
<dbReference type="Proteomes" id="UP000663131">
    <property type="component" value="Chromosome 8"/>
</dbReference>
<dbReference type="OrthoDB" id="5295208at2759"/>
<evidence type="ECO:0000313" key="6">
    <source>
        <dbReference type="Proteomes" id="UP000663131"/>
    </source>
</evidence>
<reference evidence="5" key="1">
    <citation type="submission" date="2020-10" db="EMBL/GenBank/DDBJ databases">
        <authorList>
            <person name="Palmer J.M."/>
        </authorList>
    </citation>
    <scope>NUCLEOTIDE SEQUENCE</scope>
    <source>
        <strain evidence="5">UCD 2041</strain>
    </source>
</reference>
<evidence type="ECO:0000259" key="4">
    <source>
        <dbReference type="PROSITE" id="PS50245"/>
    </source>
</evidence>
<evidence type="ECO:0008006" key="7">
    <source>
        <dbReference type="Google" id="ProtNLM"/>
    </source>
</evidence>
<dbReference type="PROSITE" id="PS00845">
    <property type="entry name" value="CAP_GLY_1"/>
    <property type="match status" value="1"/>
</dbReference>
<dbReference type="AlphaFoldDB" id="A0A871R4D1"/>
<dbReference type="PROSITE" id="PS50245">
    <property type="entry name" value="CAP_GLY_2"/>
    <property type="match status" value="1"/>
</dbReference>
<dbReference type="SUPFAM" id="SSF54236">
    <property type="entry name" value="Ubiquitin-like"/>
    <property type="match status" value="1"/>
</dbReference>
<feature type="domain" description="Ubiquitin-like" evidence="3">
    <location>
        <begin position="2"/>
        <end position="90"/>
    </location>
</feature>
<dbReference type="SUPFAM" id="SSF74924">
    <property type="entry name" value="Cap-Gly domain"/>
    <property type="match status" value="1"/>
</dbReference>
<organism evidence="5 6">
    <name type="scientific">Dekkera bruxellensis</name>
    <name type="common">Brettanomyces custersii</name>
    <dbReference type="NCBI Taxonomy" id="5007"/>
    <lineage>
        <taxon>Eukaryota</taxon>
        <taxon>Fungi</taxon>
        <taxon>Dikarya</taxon>
        <taxon>Ascomycota</taxon>
        <taxon>Saccharomycotina</taxon>
        <taxon>Pichiomycetes</taxon>
        <taxon>Pichiales</taxon>
        <taxon>Pichiaceae</taxon>
        <taxon>Brettanomyces</taxon>
    </lineage>
</organism>
<dbReference type="Pfam" id="PF01302">
    <property type="entry name" value="CAP_GLY"/>
    <property type="match status" value="1"/>
</dbReference>
<accession>A0A871R4D1</accession>
<dbReference type="KEGG" id="bbrx:BRETT_001115"/>
<protein>
    <recommendedName>
        <fullName evidence="7">CAP-Gly domain-containing protein</fullName>
    </recommendedName>
</protein>
<dbReference type="Gene3D" id="2.30.30.190">
    <property type="entry name" value="CAP Gly-rich-like domain"/>
    <property type="match status" value="1"/>
</dbReference>
<dbReference type="Pfam" id="PF14560">
    <property type="entry name" value="Ubiquitin_2"/>
    <property type="match status" value="1"/>
</dbReference>
<dbReference type="InterPro" id="IPR029071">
    <property type="entry name" value="Ubiquitin-like_domsf"/>
</dbReference>